<evidence type="ECO:0000256" key="7">
    <source>
        <dbReference type="ARBA" id="ARBA00047343"/>
    </source>
</evidence>
<evidence type="ECO:0000256" key="1">
    <source>
        <dbReference type="ARBA" id="ARBA00006115"/>
    </source>
</evidence>
<dbReference type="STRING" id="1121451.DESAM_20988"/>
<dbReference type="GO" id="GO:0004475">
    <property type="term" value="F:mannose-1-phosphate guanylyltransferase (GTP) activity"/>
    <property type="evidence" value="ECO:0007669"/>
    <property type="project" value="UniProtKB-EC"/>
</dbReference>
<gene>
    <name evidence="12" type="primary">cpsB</name>
    <name evidence="12" type="ORF">DESAM_20988</name>
</gene>
<evidence type="ECO:0000256" key="2">
    <source>
        <dbReference type="ARBA" id="ARBA00012387"/>
    </source>
</evidence>
<protein>
    <recommendedName>
        <fullName evidence="2">mannose-1-phosphate guanylyltransferase</fullName>
        <ecNumber evidence="2">2.7.7.13</ecNumber>
    </recommendedName>
</protein>
<dbReference type="PANTHER" id="PTHR46390">
    <property type="entry name" value="MANNOSE-1-PHOSPHATE GUANYLYLTRANSFERASE"/>
    <property type="match status" value="1"/>
</dbReference>
<evidence type="ECO:0000256" key="8">
    <source>
        <dbReference type="RuleBase" id="RU004190"/>
    </source>
</evidence>
<dbReference type="InterPro" id="IPR001538">
    <property type="entry name" value="Man6P_isomerase-2_C"/>
</dbReference>
<dbReference type="Pfam" id="PF22640">
    <property type="entry name" value="ManC_GMP_beta-helix"/>
    <property type="match status" value="1"/>
</dbReference>
<feature type="domain" description="Nucleotidyl transferase" evidence="9">
    <location>
        <begin position="5"/>
        <end position="283"/>
    </location>
</feature>
<evidence type="ECO:0000313" key="12">
    <source>
        <dbReference type="EMBL" id="CCO23275.1"/>
    </source>
</evidence>
<dbReference type="InterPro" id="IPR051161">
    <property type="entry name" value="Mannose-6P_isomerase_type2"/>
</dbReference>
<dbReference type="EMBL" id="FO203522">
    <property type="protein sequence ID" value="CCO23275.1"/>
    <property type="molecule type" value="Genomic_DNA"/>
</dbReference>
<dbReference type="Proteomes" id="UP000010808">
    <property type="component" value="Chromosome"/>
</dbReference>
<reference evidence="12 13" key="1">
    <citation type="submission" date="2012-10" db="EMBL/GenBank/DDBJ databases">
        <authorList>
            <person name="Genoscope - CEA"/>
        </authorList>
    </citation>
    <scope>NUCLEOTIDE SEQUENCE [LARGE SCALE GENOMIC DNA]</scope>
    <source>
        <strain evidence="13">AM13 / DSM 14728</strain>
    </source>
</reference>
<dbReference type="SUPFAM" id="SSF51182">
    <property type="entry name" value="RmlC-like cupins"/>
    <property type="match status" value="1"/>
</dbReference>
<evidence type="ECO:0000256" key="4">
    <source>
        <dbReference type="ARBA" id="ARBA00022695"/>
    </source>
</evidence>
<evidence type="ECO:0000313" key="13">
    <source>
        <dbReference type="Proteomes" id="UP000010808"/>
    </source>
</evidence>
<dbReference type="GO" id="GO:0009298">
    <property type="term" value="P:GDP-mannose biosynthetic process"/>
    <property type="evidence" value="ECO:0007669"/>
    <property type="project" value="TreeGrafter"/>
</dbReference>
<dbReference type="Pfam" id="PF01050">
    <property type="entry name" value="MannoseP_isomer"/>
    <property type="match status" value="1"/>
</dbReference>
<organism evidence="12 13">
    <name type="scientific">Maridesulfovibrio hydrothermalis AM13 = DSM 14728</name>
    <dbReference type="NCBI Taxonomy" id="1121451"/>
    <lineage>
        <taxon>Bacteria</taxon>
        <taxon>Pseudomonadati</taxon>
        <taxon>Thermodesulfobacteriota</taxon>
        <taxon>Desulfovibrionia</taxon>
        <taxon>Desulfovibrionales</taxon>
        <taxon>Desulfovibrionaceae</taxon>
        <taxon>Maridesulfovibrio</taxon>
    </lineage>
</organism>
<dbReference type="OrthoDB" id="9806359at2"/>
<proteinExistence type="inferred from homology"/>
<comment type="catalytic activity">
    <reaction evidence="7">
        <text>alpha-D-mannose 1-phosphate + GTP + H(+) = GDP-alpha-D-mannose + diphosphate</text>
        <dbReference type="Rhea" id="RHEA:15229"/>
        <dbReference type="ChEBI" id="CHEBI:15378"/>
        <dbReference type="ChEBI" id="CHEBI:33019"/>
        <dbReference type="ChEBI" id="CHEBI:37565"/>
        <dbReference type="ChEBI" id="CHEBI:57527"/>
        <dbReference type="ChEBI" id="CHEBI:58409"/>
        <dbReference type="EC" id="2.7.7.13"/>
    </reaction>
</comment>
<dbReference type="GO" id="GO:0000271">
    <property type="term" value="P:polysaccharide biosynthetic process"/>
    <property type="evidence" value="ECO:0007669"/>
    <property type="project" value="InterPro"/>
</dbReference>
<dbReference type="PATRIC" id="fig|1121451.3.peg.1253"/>
<keyword evidence="4 12" id="KW-0548">Nucleotidyltransferase</keyword>
<dbReference type="InterPro" id="IPR011051">
    <property type="entry name" value="RmlC_Cupin_sf"/>
</dbReference>
<dbReference type="Gene3D" id="2.60.120.10">
    <property type="entry name" value="Jelly Rolls"/>
    <property type="match status" value="1"/>
</dbReference>
<dbReference type="NCBIfam" id="TIGR01479">
    <property type="entry name" value="GMP_PMI"/>
    <property type="match status" value="1"/>
</dbReference>
<dbReference type="HOGENOM" id="CLU_035527_1_0_7"/>
<keyword evidence="3 12" id="KW-0808">Transferase</keyword>
<evidence type="ECO:0000256" key="3">
    <source>
        <dbReference type="ARBA" id="ARBA00022679"/>
    </source>
</evidence>
<dbReference type="Pfam" id="PF00483">
    <property type="entry name" value="NTP_transferase"/>
    <property type="match status" value="1"/>
</dbReference>
<dbReference type="InterPro" id="IPR054566">
    <property type="entry name" value="ManC/GMP-like_b-helix"/>
</dbReference>
<dbReference type="InterPro" id="IPR005835">
    <property type="entry name" value="NTP_transferase_dom"/>
</dbReference>
<dbReference type="AlphaFoldDB" id="L0RAQ9"/>
<dbReference type="SUPFAM" id="SSF53448">
    <property type="entry name" value="Nucleotide-diphospho-sugar transferases"/>
    <property type="match status" value="1"/>
</dbReference>
<evidence type="ECO:0000256" key="6">
    <source>
        <dbReference type="ARBA" id="ARBA00023134"/>
    </source>
</evidence>
<dbReference type="InterPro" id="IPR029044">
    <property type="entry name" value="Nucleotide-diphossugar_trans"/>
</dbReference>
<keyword evidence="13" id="KW-1185">Reference proteome</keyword>
<dbReference type="EC" id="2.7.7.13" evidence="2"/>
<dbReference type="eggNOG" id="COG0836">
    <property type="taxonomic scope" value="Bacteria"/>
</dbReference>
<evidence type="ECO:0000259" key="9">
    <source>
        <dbReference type="Pfam" id="PF00483"/>
    </source>
</evidence>
<dbReference type="RefSeq" id="WP_015335880.1">
    <property type="nucleotide sequence ID" value="NC_020055.1"/>
</dbReference>
<dbReference type="InterPro" id="IPR006375">
    <property type="entry name" value="Man1P_GuaTrfase/Man6P_Isoase"/>
</dbReference>
<dbReference type="InterPro" id="IPR049577">
    <property type="entry name" value="GMPP_N"/>
</dbReference>
<dbReference type="Gene3D" id="3.90.550.10">
    <property type="entry name" value="Spore Coat Polysaccharide Biosynthesis Protein SpsA, Chain A"/>
    <property type="match status" value="1"/>
</dbReference>
<comment type="similarity">
    <text evidence="1 8">Belongs to the mannose-6-phosphate isomerase type 2 family.</text>
</comment>
<evidence type="ECO:0000256" key="5">
    <source>
        <dbReference type="ARBA" id="ARBA00022741"/>
    </source>
</evidence>
<sequence>MMIQPVILCGGKGSRLWPLSRESYPKQFLNIEGKNTLFQETALRANTLGEIASPIVMCNEDLRFLVAEQLLQLGIKGDIILEHEGKNTAPAVAISALLKKEDDPLLLIMPADHIIKDRAAFTESVKKAVKLAEQDYLVTFGIVPDRPETGFGYLHMGSPVGEGYKVLRFEEKPSAEVAVQYCDSGEYFWNSGIFLFRASAFLSELQTFAPDMLTACEKTLADSTHDLDFFRLNPSQFSKCPADSIDYAVMEKTDKCVMVKLDAEWSDLGTWSSLYRANEKDEQGNVLRGDVVASDIQNCYLHSESRLLTAIGLKDIIAIETSDAVFVAHMDEAHNVKKIVESLNIENRQETIHHRKVYRPWGAYESTDIGARFQVKCITVNPGQILSLQMHHHRSEHWVVVHGTAKITNGEKEFLLTEDQSTYIPIGTLHRLENPGKIPLELIEIQTGPYLGEDDIVRFEDLYGRFEK</sequence>
<dbReference type="FunFam" id="3.90.550.10:FF:000046">
    <property type="entry name" value="Mannose-1-phosphate guanylyltransferase (GDP)"/>
    <property type="match status" value="1"/>
</dbReference>
<dbReference type="CDD" id="cd02509">
    <property type="entry name" value="GDP-M1P_Guanylyltransferase"/>
    <property type="match status" value="1"/>
</dbReference>
<feature type="domain" description="MannoseP isomerase/GMP-like beta-helix" evidence="11">
    <location>
        <begin position="289"/>
        <end position="343"/>
    </location>
</feature>
<evidence type="ECO:0000259" key="10">
    <source>
        <dbReference type="Pfam" id="PF01050"/>
    </source>
</evidence>
<dbReference type="FunFam" id="2.60.120.10:FF:000032">
    <property type="entry name" value="Mannose-1-phosphate guanylyltransferase/mannose-6-phosphate isomerase"/>
    <property type="match status" value="1"/>
</dbReference>
<dbReference type="CDD" id="cd02213">
    <property type="entry name" value="cupin_PMI_typeII_C"/>
    <property type="match status" value="1"/>
</dbReference>
<keyword evidence="5" id="KW-0547">Nucleotide-binding</keyword>
<dbReference type="InterPro" id="IPR014710">
    <property type="entry name" value="RmlC-like_jellyroll"/>
</dbReference>
<feature type="domain" description="Mannose-6-phosphate isomerase type II C-terminal" evidence="10">
    <location>
        <begin position="347"/>
        <end position="461"/>
    </location>
</feature>
<dbReference type="GO" id="GO:0005525">
    <property type="term" value="F:GTP binding"/>
    <property type="evidence" value="ECO:0007669"/>
    <property type="project" value="UniProtKB-KW"/>
</dbReference>
<name>L0RAQ9_9BACT</name>
<accession>L0RAQ9</accession>
<dbReference type="PANTHER" id="PTHR46390:SF1">
    <property type="entry name" value="MANNOSE-1-PHOSPHATE GUANYLYLTRANSFERASE"/>
    <property type="match status" value="1"/>
</dbReference>
<keyword evidence="6" id="KW-0342">GTP-binding</keyword>
<evidence type="ECO:0000259" key="11">
    <source>
        <dbReference type="Pfam" id="PF22640"/>
    </source>
</evidence>
<dbReference type="KEGG" id="dhy:DESAM_20988"/>